<keyword evidence="1" id="KW-0472">Membrane</keyword>
<comment type="caution">
    <text evidence="2">The sequence shown here is derived from an EMBL/GenBank/DDBJ whole genome shotgun (WGS) entry which is preliminary data.</text>
</comment>
<dbReference type="EMBL" id="LJQD01000560">
    <property type="protein sequence ID" value="KPW89259.1"/>
    <property type="molecule type" value="Genomic_DNA"/>
</dbReference>
<evidence type="ECO:0000313" key="3">
    <source>
        <dbReference type="Proteomes" id="UP000050381"/>
    </source>
</evidence>
<keyword evidence="2" id="KW-0418">Kinase</keyword>
<name>A0A0P9MBY9_PSESX</name>
<protein>
    <submittedName>
        <fullName evidence="2">Periplasmic sensor Signal transduction histidine kinase</fullName>
    </submittedName>
</protein>
<dbReference type="PATRIC" id="fig|264450.4.peg.2066"/>
<keyword evidence="1" id="KW-0812">Transmembrane</keyword>
<gene>
    <name evidence="2" type="ORF">ALO79_01709</name>
</gene>
<dbReference type="RefSeq" id="WP_057434311.1">
    <property type="nucleotide sequence ID" value="NZ_LIIH01000093.1"/>
</dbReference>
<sequence length="93" mass="10144">MDFRQSLTKRIVIVFALMSAFVAGVFAAGILATVHIVEYKFTSADLGGGLNRLLHQHDTAAWNHRPGKDELFFAQGESGDMAIDPALATLRKV</sequence>
<proteinExistence type="predicted"/>
<organism evidence="2 3">
    <name type="scientific">Pseudomonas syringae pv. castaneae</name>
    <dbReference type="NCBI Taxonomy" id="264450"/>
    <lineage>
        <taxon>Bacteria</taxon>
        <taxon>Pseudomonadati</taxon>
        <taxon>Pseudomonadota</taxon>
        <taxon>Gammaproteobacteria</taxon>
        <taxon>Pseudomonadales</taxon>
        <taxon>Pseudomonadaceae</taxon>
        <taxon>Pseudomonas</taxon>
        <taxon>Pseudomonas syringae</taxon>
    </lineage>
</organism>
<keyword evidence="1" id="KW-1133">Transmembrane helix</keyword>
<accession>A0A0P9MBY9</accession>
<keyword evidence="2" id="KW-0808">Transferase</keyword>
<dbReference type="GO" id="GO:0016301">
    <property type="term" value="F:kinase activity"/>
    <property type="evidence" value="ECO:0007669"/>
    <property type="project" value="UniProtKB-KW"/>
</dbReference>
<evidence type="ECO:0000256" key="1">
    <source>
        <dbReference type="SAM" id="Phobius"/>
    </source>
</evidence>
<feature type="transmembrane region" description="Helical" evidence="1">
    <location>
        <begin position="12"/>
        <end position="37"/>
    </location>
</feature>
<dbReference type="Proteomes" id="UP000050381">
    <property type="component" value="Unassembled WGS sequence"/>
</dbReference>
<reference evidence="2 3" key="1">
    <citation type="submission" date="2015-09" db="EMBL/GenBank/DDBJ databases">
        <title>Genome announcement of multiple Pseudomonas syringae strains.</title>
        <authorList>
            <person name="Thakur S."/>
            <person name="Wang P.W."/>
            <person name="Gong Y."/>
            <person name="Weir B.S."/>
            <person name="Guttman D.S."/>
        </authorList>
    </citation>
    <scope>NUCLEOTIDE SEQUENCE [LARGE SCALE GENOMIC DNA]</scope>
    <source>
        <strain evidence="2 3">ICMP9419</strain>
    </source>
</reference>
<evidence type="ECO:0000313" key="2">
    <source>
        <dbReference type="EMBL" id="KPW89259.1"/>
    </source>
</evidence>
<dbReference type="AlphaFoldDB" id="A0A0P9MBY9"/>